<evidence type="ECO:0000313" key="3">
    <source>
        <dbReference type="Proteomes" id="UP000003947"/>
    </source>
</evidence>
<reference evidence="2 3" key="1">
    <citation type="submission" date="2012-02" db="EMBL/GenBank/DDBJ databases">
        <title>Improved High-Quality Draft sequence of Microvirga sp. WSM3557.</title>
        <authorList>
            <consortium name="US DOE Joint Genome Institute"/>
            <person name="Lucas S."/>
            <person name="Han J."/>
            <person name="Lapidus A."/>
            <person name="Cheng J.-F."/>
            <person name="Goodwin L."/>
            <person name="Pitluck S."/>
            <person name="Peters L."/>
            <person name="Zhang X."/>
            <person name="Detter J.C."/>
            <person name="Han C."/>
            <person name="Tapia R."/>
            <person name="Land M."/>
            <person name="Hauser L."/>
            <person name="Kyrpides N."/>
            <person name="Ivanova N."/>
            <person name="Pagani I."/>
            <person name="Brau L."/>
            <person name="Yates R."/>
            <person name="O'Hara G."/>
            <person name="Rui T."/>
            <person name="Howieson J."/>
            <person name="Reeve W."/>
            <person name="Woyke T."/>
        </authorList>
    </citation>
    <scope>NUCLEOTIDE SEQUENCE [LARGE SCALE GENOMIC DNA]</scope>
    <source>
        <strain evidence="2 3">WSM3557</strain>
    </source>
</reference>
<gene>
    <name evidence="2" type="ORF">MicloDRAFT_00032400</name>
</gene>
<dbReference type="STRING" id="864069.MicloDRAFT_00032400"/>
<evidence type="ECO:0000256" key="1">
    <source>
        <dbReference type="SAM" id="MobiDB-lite"/>
    </source>
</evidence>
<dbReference type="PATRIC" id="fig|864069.3.peg.3519"/>
<proteinExistence type="predicted"/>
<name>I4YRU8_9HYPH</name>
<evidence type="ECO:0000313" key="2">
    <source>
        <dbReference type="EMBL" id="EIM26690.1"/>
    </source>
</evidence>
<protein>
    <submittedName>
        <fullName evidence="2">Uncharacterized protein</fullName>
    </submittedName>
</protein>
<dbReference type="AlphaFoldDB" id="I4YRU8"/>
<feature type="region of interest" description="Disordered" evidence="1">
    <location>
        <begin position="54"/>
        <end position="75"/>
    </location>
</feature>
<dbReference type="EMBL" id="JH660645">
    <property type="protein sequence ID" value="EIM26690.1"/>
    <property type="molecule type" value="Genomic_DNA"/>
</dbReference>
<dbReference type="HOGENOM" id="CLU_1213705_0_0_5"/>
<organism evidence="2 3">
    <name type="scientific">Microvirga lotononidis</name>
    <dbReference type="NCBI Taxonomy" id="864069"/>
    <lineage>
        <taxon>Bacteria</taxon>
        <taxon>Pseudomonadati</taxon>
        <taxon>Pseudomonadota</taxon>
        <taxon>Alphaproteobacteria</taxon>
        <taxon>Hyphomicrobiales</taxon>
        <taxon>Methylobacteriaceae</taxon>
        <taxon>Microvirga</taxon>
    </lineage>
</organism>
<dbReference type="Proteomes" id="UP000003947">
    <property type="component" value="Unassembled WGS sequence"/>
</dbReference>
<accession>I4YRU8</accession>
<sequence precursor="true">MRTHLLPLCCLEALAGSSYWSLSSQPQRASSQPKSPAISHYALWLSLTTTGQSSSTHTPAAHTLPPCRHRSGRDIASRPVLRVPETTGSHYITLDETTGSHYRCEHAEVIQTPTFLADAKAAALDDAELTEITATIAANPLIGDIIPGTGGARKVRFGGKGSQAGIGSSPTTLPRTCPCSFWRWSTKANGPTSAKPIGTPCVKSLAPSRTNTARVFVTGSGRPEADHF</sequence>
<keyword evidence="3" id="KW-1185">Reference proteome</keyword>